<protein>
    <submittedName>
        <fullName evidence="2">Uncharacterized protein</fullName>
    </submittedName>
</protein>
<organism evidence="2 3">
    <name type="scientific">Caldanaerobacter subterraneus</name>
    <dbReference type="NCBI Taxonomy" id="911092"/>
    <lineage>
        <taxon>Bacteria</taxon>
        <taxon>Bacillati</taxon>
        <taxon>Bacillota</taxon>
        <taxon>Clostridia</taxon>
        <taxon>Thermoanaerobacterales</taxon>
        <taxon>Thermoanaerobacteraceae</taxon>
        <taxon>Caldanaerobacter</taxon>
    </lineage>
</organism>
<dbReference type="Proteomes" id="UP000264445">
    <property type="component" value="Unassembled WGS sequence"/>
</dbReference>
<sequence>MRLVVKAVTKLGELEGRRRGERSERPPEPEGRIGRDPAGARKVSLSLVALQLRSINTKCHLN</sequence>
<feature type="region of interest" description="Disordered" evidence="1">
    <location>
        <begin position="14"/>
        <end position="38"/>
    </location>
</feature>
<accession>A0A357VNA4</accession>
<comment type="caution">
    <text evidence="2">The sequence shown here is derived from an EMBL/GenBank/DDBJ whole genome shotgun (WGS) entry which is preliminary data.</text>
</comment>
<evidence type="ECO:0000313" key="3">
    <source>
        <dbReference type="Proteomes" id="UP000264445"/>
    </source>
</evidence>
<proteinExistence type="predicted"/>
<evidence type="ECO:0000256" key="1">
    <source>
        <dbReference type="SAM" id="MobiDB-lite"/>
    </source>
</evidence>
<name>A0A357VNA4_9THEO</name>
<dbReference type="EMBL" id="DOLB01000112">
    <property type="protein sequence ID" value="HBT49696.1"/>
    <property type="molecule type" value="Genomic_DNA"/>
</dbReference>
<gene>
    <name evidence="2" type="ORF">DEA61_07710</name>
</gene>
<evidence type="ECO:0000313" key="2">
    <source>
        <dbReference type="EMBL" id="HBT49696.1"/>
    </source>
</evidence>
<reference evidence="2 3" key="1">
    <citation type="journal article" date="2018" name="Nat. Biotechnol.">
        <title>A standardized bacterial taxonomy based on genome phylogeny substantially revises the tree of life.</title>
        <authorList>
            <person name="Parks D.H."/>
            <person name="Chuvochina M."/>
            <person name="Waite D.W."/>
            <person name="Rinke C."/>
            <person name="Skarshewski A."/>
            <person name="Chaumeil P.A."/>
            <person name="Hugenholtz P."/>
        </authorList>
    </citation>
    <scope>NUCLEOTIDE SEQUENCE [LARGE SCALE GENOMIC DNA]</scope>
    <source>
        <strain evidence="2">UBA12544</strain>
    </source>
</reference>
<dbReference type="AlphaFoldDB" id="A0A357VNA4"/>